<dbReference type="Pfam" id="PF00395">
    <property type="entry name" value="SLH"/>
    <property type="match status" value="1"/>
</dbReference>
<evidence type="ECO:0000259" key="3">
    <source>
        <dbReference type="PROSITE" id="PS51272"/>
    </source>
</evidence>
<evidence type="ECO:0000313" key="5">
    <source>
        <dbReference type="Proteomes" id="UP000182412"/>
    </source>
</evidence>
<evidence type="ECO:0000313" key="4">
    <source>
        <dbReference type="EMBL" id="SDP45149.1"/>
    </source>
</evidence>
<dbReference type="AlphaFoldDB" id="A0A1H0SU90"/>
<dbReference type="PROSITE" id="PS51272">
    <property type="entry name" value="SLH"/>
    <property type="match status" value="1"/>
</dbReference>
<dbReference type="PANTHER" id="PTHR43308:SF5">
    <property type="entry name" value="S-LAYER PROTEIN _ PEPTIDOGLYCAN ENDO-BETA-N-ACETYLGLUCOSAMINIDASE"/>
    <property type="match status" value="1"/>
</dbReference>
<organism evidence="4 5">
    <name type="scientific">Selenomonas ruminantium</name>
    <dbReference type="NCBI Taxonomy" id="971"/>
    <lineage>
        <taxon>Bacteria</taxon>
        <taxon>Bacillati</taxon>
        <taxon>Bacillota</taxon>
        <taxon>Negativicutes</taxon>
        <taxon>Selenomonadales</taxon>
        <taxon>Selenomonadaceae</taxon>
        <taxon>Selenomonas</taxon>
    </lineage>
</organism>
<dbReference type="EMBL" id="FNJQ01000019">
    <property type="protein sequence ID" value="SDP45149.1"/>
    <property type="molecule type" value="Genomic_DNA"/>
</dbReference>
<dbReference type="InterPro" id="IPR001119">
    <property type="entry name" value="SLH_dom"/>
</dbReference>
<accession>A0A1H0SU90</accession>
<dbReference type="OrthoDB" id="5845122at2"/>
<dbReference type="RefSeq" id="WP_074572611.1">
    <property type="nucleotide sequence ID" value="NZ_FNJQ01000019.1"/>
</dbReference>
<sequence>MKKSALAAAVLAATTISTTAFAAQNPFKDLPEGHWAYDAVTMLAEDGVLEGYGDGTFKGAKTVNRYEMAQIVAKAMEKYDSAQPQDKGAINKLKKEFAAELKDMDVRLSNVEQEINAIKSKQSNIKIFGDVRFRYAENIKGNYYKRLNVAGMDADTKKHLDKKEKVAPTRFRIGMWGEPAPNLSFNARLKLEHETNRSDADKDHGLGSDNHGNVTLDRAEVNWSAKNGFRIDAGRMEKNLGQGLIWWENGIDGFAVNKTFGPKMDAMFGWGDITAENWGQGKDKWMPGFFANVSVRPSSATTITVSHLNAKMDAQLWNPSVNDWGWINFYGKAVDYKLNQTAVGFNTKLSPRVTWIAEGIVNNVAMTGKDQNKHGFWTRVVYGNLDWMKKNTWHTYVEYAALGNYAVDSSGWGHHMDFAGGNGYGGDAGGCRGYGLGFSYMLAPQANLELNWHRMKTYNTKYGTYDNMLLSGLIFSF</sequence>
<dbReference type="Proteomes" id="UP000182412">
    <property type="component" value="Unassembled WGS sequence"/>
</dbReference>
<proteinExistence type="predicted"/>
<evidence type="ECO:0000256" key="1">
    <source>
        <dbReference type="SAM" id="Coils"/>
    </source>
</evidence>
<reference evidence="4 5" key="1">
    <citation type="submission" date="2016-10" db="EMBL/GenBank/DDBJ databases">
        <authorList>
            <person name="de Groot N.N."/>
        </authorList>
    </citation>
    <scope>NUCLEOTIDE SEQUENCE [LARGE SCALE GENOMIC DNA]</scope>
    <source>
        <strain evidence="4 5">S137</strain>
    </source>
</reference>
<feature type="signal peptide" evidence="2">
    <location>
        <begin position="1"/>
        <end position="22"/>
    </location>
</feature>
<name>A0A1H0SU90_SELRU</name>
<keyword evidence="1" id="KW-0175">Coiled coil</keyword>
<evidence type="ECO:0000256" key="2">
    <source>
        <dbReference type="SAM" id="SignalP"/>
    </source>
</evidence>
<feature type="coiled-coil region" evidence="1">
    <location>
        <begin position="94"/>
        <end position="121"/>
    </location>
</feature>
<dbReference type="PANTHER" id="PTHR43308">
    <property type="entry name" value="OUTER MEMBRANE PROTEIN ALPHA-RELATED"/>
    <property type="match status" value="1"/>
</dbReference>
<feature type="domain" description="SLH" evidence="3">
    <location>
        <begin position="23"/>
        <end position="86"/>
    </location>
</feature>
<gene>
    <name evidence="4" type="ORF">SAMN05216366_11973</name>
</gene>
<protein>
    <submittedName>
        <fullName evidence="4">S-layer homology domain-containing protein</fullName>
    </submittedName>
</protein>
<keyword evidence="2" id="KW-0732">Signal</keyword>
<feature type="chain" id="PRO_5010172446" evidence="2">
    <location>
        <begin position="23"/>
        <end position="477"/>
    </location>
</feature>
<dbReference type="InterPro" id="IPR051465">
    <property type="entry name" value="Cell_Envelope_Struct_Comp"/>
</dbReference>